<dbReference type="FunFam" id="1.10.340.70:FF:000001">
    <property type="entry name" value="Retrovirus-related Pol polyprotein from transposon gypsy-like Protein"/>
    <property type="match status" value="1"/>
</dbReference>
<dbReference type="EMBL" id="CP144750">
    <property type="protein sequence ID" value="WVZ80741.1"/>
    <property type="molecule type" value="Genomic_DNA"/>
</dbReference>
<dbReference type="AlphaFoldDB" id="A0AAQ3X174"/>
<dbReference type="Gene3D" id="3.30.70.270">
    <property type="match status" value="2"/>
</dbReference>
<dbReference type="GO" id="GO:0003676">
    <property type="term" value="F:nucleic acid binding"/>
    <property type="evidence" value="ECO:0007669"/>
    <property type="project" value="InterPro"/>
</dbReference>
<evidence type="ECO:0000313" key="10">
    <source>
        <dbReference type="EMBL" id="WVZ80741.1"/>
    </source>
</evidence>
<dbReference type="Pfam" id="PF17921">
    <property type="entry name" value="Integrase_H2C2"/>
    <property type="match status" value="1"/>
</dbReference>
<sequence>MCCSHSFSQKKYGSWRMCVDCRAINAITVRYRHPIPRLDDMLDELSSSIIFTKIDLRSGYHQIRMKLGDEWKTAFKTKNGLYEWLVMPFGLTNAPSTFMRLMNHVLRAFIGKFVVVYFDDILIYSKSFDEHLDHIRQVLAVLREEKLYGNIAKCTFCIDRVVFLGFVVSADGIQVDEEKVKAIKDWPTPVNVNQVRSFHGLASIYRRFVKDFSTLAAPLTNLTKKDVPFKWGHDEDQSFHTLKTKLCEAPLLQLPDFGKTFEIECDASGIGIGGILLQKGKPVAYFSEKLNGSHLNYSIYDKELYALVRVLEIWQHYLLPKEFVIHSDHEALKYLKSQGKLNRRHAKWIEFIETFPYVVKHKRGKDNIVADALSRRCALITQLDTKVLGLESIKTLYAVDADFKEPFSHCIDGKGWDKYYVHDGFLFRTNKICIPACSIRHVLLQEAHAGGLAGHFGVKKTLDMLSDHFFWPHMRRDVQRHVGCCIVCLKAKSRLNPHGLYTPLPIPHVPWKDISMDFVLGLPRSQRGRDSIFVVVDRFSKMAHFIPCHKRDDASHVADLEIIRLHGVPKTIVSDRDTKFLSYFWKTLWAKLGTKLCQPYFLNHVACRVEKEFEALGRLPYNVEFAYNRAVHSTTNSCPFEIVYGFKPHNPMDLLPLPLQEQVNLDATKRSDFIKRLHAETRKNIEKKSAQYAKQANKGKKKVTFQPEDLVWLHLRKDCFPQQCKSKLSPRGDGPFEVLQQINDNAYKLELPPEYSNVSTTFNVKDLLPFAGKPESRMTPSQEGEANEDIPSTHSSPNETTLDIAGPITRSRAKQLEKEIYSQE</sequence>
<feature type="domain" description="Integrase catalytic" evidence="9">
    <location>
        <begin position="506"/>
        <end position="596"/>
    </location>
</feature>
<dbReference type="InterPro" id="IPR043128">
    <property type="entry name" value="Rev_trsase/Diguanyl_cyclase"/>
</dbReference>
<dbReference type="InterPro" id="IPR041588">
    <property type="entry name" value="Integrase_H2C2"/>
</dbReference>
<dbReference type="SUPFAM" id="SSF56672">
    <property type="entry name" value="DNA/RNA polymerases"/>
    <property type="match status" value="1"/>
</dbReference>
<evidence type="ECO:0000256" key="3">
    <source>
        <dbReference type="ARBA" id="ARBA00022722"/>
    </source>
</evidence>
<accession>A0AAQ3X174</accession>
<dbReference type="PROSITE" id="PS50878">
    <property type="entry name" value="RT_POL"/>
    <property type="match status" value="1"/>
</dbReference>
<evidence type="ECO:0000259" key="8">
    <source>
        <dbReference type="PROSITE" id="PS50878"/>
    </source>
</evidence>
<dbReference type="PANTHER" id="PTHR35046:SF9">
    <property type="entry name" value="RNA-DIRECTED DNA POLYMERASE"/>
    <property type="match status" value="1"/>
</dbReference>
<dbReference type="CDD" id="cd09274">
    <property type="entry name" value="RNase_HI_RT_Ty3"/>
    <property type="match status" value="1"/>
</dbReference>
<evidence type="ECO:0000259" key="9">
    <source>
        <dbReference type="PROSITE" id="PS50994"/>
    </source>
</evidence>
<dbReference type="InterPro" id="IPR036397">
    <property type="entry name" value="RNaseH_sf"/>
</dbReference>
<dbReference type="PROSITE" id="PS50994">
    <property type="entry name" value="INTEGRASE"/>
    <property type="match status" value="1"/>
</dbReference>
<protein>
    <submittedName>
        <fullName evidence="10">Uncharacterized protein</fullName>
    </submittedName>
</protein>
<keyword evidence="3" id="KW-0540">Nuclease</keyword>
<gene>
    <name evidence="10" type="ORF">U9M48_028197</name>
</gene>
<dbReference type="CDD" id="cd01647">
    <property type="entry name" value="RT_LTR"/>
    <property type="match status" value="1"/>
</dbReference>
<dbReference type="GO" id="GO:0015074">
    <property type="term" value="P:DNA integration"/>
    <property type="evidence" value="ECO:0007669"/>
    <property type="project" value="InterPro"/>
</dbReference>
<feature type="region of interest" description="Disordered" evidence="7">
    <location>
        <begin position="771"/>
        <end position="810"/>
    </location>
</feature>
<dbReference type="InterPro" id="IPR056924">
    <property type="entry name" value="SH3_Tf2-1"/>
</dbReference>
<dbReference type="InterPro" id="IPR001584">
    <property type="entry name" value="Integrase_cat-core"/>
</dbReference>
<dbReference type="InterPro" id="IPR041373">
    <property type="entry name" value="RT_RNaseH"/>
</dbReference>
<dbReference type="Pfam" id="PF00078">
    <property type="entry name" value="RVT_1"/>
    <property type="match status" value="1"/>
</dbReference>
<dbReference type="InterPro" id="IPR012337">
    <property type="entry name" value="RNaseH-like_sf"/>
</dbReference>
<dbReference type="Proteomes" id="UP001341281">
    <property type="component" value="Chromosome 06"/>
</dbReference>
<evidence type="ECO:0000256" key="1">
    <source>
        <dbReference type="ARBA" id="ARBA00022679"/>
    </source>
</evidence>
<keyword evidence="11" id="KW-1185">Reference proteome</keyword>
<dbReference type="InterPro" id="IPR000477">
    <property type="entry name" value="RT_dom"/>
</dbReference>
<dbReference type="Gene3D" id="3.10.10.10">
    <property type="entry name" value="HIV Type 1 Reverse Transcriptase, subunit A, domain 1"/>
    <property type="match status" value="1"/>
</dbReference>
<dbReference type="FunFam" id="3.30.70.270:FF:000020">
    <property type="entry name" value="Transposon Tf2-6 polyprotein-like Protein"/>
    <property type="match status" value="1"/>
</dbReference>
<keyword evidence="2" id="KW-0548">Nucleotidyltransferase</keyword>
<proteinExistence type="predicted"/>
<dbReference type="GO" id="GO:0016787">
    <property type="term" value="F:hydrolase activity"/>
    <property type="evidence" value="ECO:0007669"/>
    <property type="project" value="UniProtKB-KW"/>
</dbReference>
<evidence type="ECO:0000256" key="6">
    <source>
        <dbReference type="ARBA" id="ARBA00022918"/>
    </source>
</evidence>
<evidence type="ECO:0000313" key="11">
    <source>
        <dbReference type="Proteomes" id="UP001341281"/>
    </source>
</evidence>
<evidence type="ECO:0000256" key="2">
    <source>
        <dbReference type="ARBA" id="ARBA00022695"/>
    </source>
</evidence>
<keyword evidence="5" id="KW-0378">Hydrolase</keyword>
<dbReference type="Gene3D" id="3.30.420.10">
    <property type="entry name" value="Ribonuclease H-like superfamily/Ribonuclease H"/>
    <property type="match status" value="1"/>
</dbReference>
<dbReference type="SUPFAM" id="SSF53098">
    <property type="entry name" value="Ribonuclease H-like"/>
    <property type="match status" value="1"/>
</dbReference>
<reference evidence="10 11" key="1">
    <citation type="submission" date="2024-02" db="EMBL/GenBank/DDBJ databases">
        <title>High-quality chromosome-scale genome assembly of Pensacola bahiagrass (Paspalum notatum Flugge var. saurae).</title>
        <authorList>
            <person name="Vega J.M."/>
            <person name="Podio M."/>
            <person name="Orjuela J."/>
            <person name="Siena L.A."/>
            <person name="Pessino S.C."/>
            <person name="Combes M.C."/>
            <person name="Mariac C."/>
            <person name="Albertini E."/>
            <person name="Pupilli F."/>
            <person name="Ortiz J.P.A."/>
            <person name="Leblanc O."/>
        </authorList>
    </citation>
    <scope>NUCLEOTIDE SEQUENCE [LARGE SCALE GENOMIC DNA]</scope>
    <source>
        <strain evidence="10">R1</strain>
        <tissue evidence="10">Leaf</tissue>
    </source>
</reference>
<dbReference type="GO" id="GO:0003964">
    <property type="term" value="F:RNA-directed DNA polymerase activity"/>
    <property type="evidence" value="ECO:0007669"/>
    <property type="project" value="UniProtKB-KW"/>
</dbReference>
<organism evidence="10 11">
    <name type="scientific">Paspalum notatum var. saurae</name>
    <dbReference type="NCBI Taxonomy" id="547442"/>
    <lineage>
        <taxon>Eukaryota</taxon>
        <taxon>Viridiplantae</taxon>
        <taxon>Streptophyta</taxon>
        <taxon>Embryophyta</taxon>
        <taxon>Tracheophyta</taxon>
        <taxon>Spermatophyta</taxon>
        <taxon>Magnoliopsida</taxon>
        <taxon>Liliopsida</taxon>
        <taxon>Poales</taxon>
        <taxon>Poaceae</taxon>
        <taxon>PACMAD clade</taxon>
        <taxon>Panicoideae</taxon>
        <taxon>Andropogonodae</taxon>
        <taxon>Paspaleae</taxon>
        <taxon>Paspalinae</taxon>
        <taxon>Paspalum</taxon>
    </lineage>
</organism>
<evidence type="ECO:0000256" key="4">
    <source>
        <dbReference type="ARBA" id="ARBA00022759"/>
    </source>
</evidence>
<feature type="compositionally biased region" description="Polar residues" evidence="7">
    <location>
        <begin position="778"/>
        <end position="801"/>
    </location>
</feature>
<dbReference type="Pfam" id="PF24626">
    <property type="entry name" value="SH3_Tf2-1"/>
    <property type="match status" value="1"/>
</dbReference>
<keyword evidence="4" id="KW-0255">Endonuclease</keyword>
<evidence type="ECO:0000256" key="7">
    <source>
        <dbReference type="SAM" id="MobiDB-lite"/>
    </source>
</evidence>
<evidence type="ECO:0000256" key="5">
    <source>
        <dbReference type="ARBA" id="ARBA00022801"/>
    </source>
</evidence>
<dbReference type="Gene3D" id="1.10.340.70">
    <property type="match status" value="1"/>
</dbReference>
<dbReference type="GO" id="GO:0004519">
    <property type="term" value="F:endonuclease activity"/>
    <property type="evidence" value="ECO:0007669"/>
    <property type="project" value="UniProtKB-KW"/>
</dbReference>
<name>A0AAQ3X174_PASNO</name>
<dbReference type="InterPro" id="IPR043502">
    <property type="entry name" value="DNA/RNA_pol_sf"/>
</dbReference>
<dbReference type="PANTHER" id="PTHR35046">
    <property type="entry name" value="ZINC KNUCKLE (CCHC-TYPE) FAMILY PROTEIN"/>
    <property type="match status" value="1"/>
</dbReference>
<feature type="domain" description="Reverse transcriptase" evidence="8">
    <location>
        <begin position="1"/>
        <end position="168"/>
    </location>
</feature>
<keyword evidence="1" id="KW-0808">Transferase</keyword>
<dbReference type="Pfam" id="PF17917">
    <property type="entry name" value="RT_RNaseH"/>
    <property type="match status" value="1"/>
</dbReference>
<keyword evidence="6" id="KW-0695">RNA-directed DNA polymerase</keyword>